<evidence type="ECO:0000259" key="2">
    <source>
        <dbReference type="SMART" id="SM00894"/>
    </source>
</evidence>
<dbReference type="PANTHER" id="PTHR24094:SF15">
    <property type="entry name" value="AMP-DEPENDENT SYNTHETASE_LIGASE DOMAIN-CONTAINING PROTEIN-RELATED"/>
    <property type="match status" value="1"/>
</dbReference>
<proteinExistence type="predicted"/>
<dbReference type="InterPro" id="IPR008613">
    <property type="entry name" value="Excalibur_Ca-bd_domain"/>
</dbReference>
<gene>
    <name evidence="3" type="ORF">METZ01_LOCUS81672</name>
</gene>
<feature type="compositionally biased region" description="Low complexity" evidence="1">
    <location>
        <begin position="272"/>
        <end position="289"/>
    </location>
</feature>
<name>A0A381UME8_9ZZZZ</name>
<protein>
    <recommendedName>
        <fullName evidence="2">Excalibur calcium-binding domain-containing protein</fullName>
    </recommendedName>
</protein>
<organism evidence="3">
    <name type="scientific">marine metagenome</name>
    <dbReference type="NCBI Taxonomy" id="408172"/>
    <lineage>
        <taxon>unclassified sequences</taxon>
        <taxon>metagenomes</taxon>
        <taxon>ecological metagenomes</taxon>
    </lineage>
</organism>
<dbReference type="Pfam" id="PF07510">
    <property type="entry name" value="GmrSD_C"/>
    <property type="match status" value="1"/>
</dbReference>
<dbReference type="InterPro" id="IPR011089">
    <property type="entry name" value="GmrSD_C"/>
</dbReference>
<dbReference type="PANTHER" id="PTHR24094">
    <property type="entry name" value="SECRETED PROTEIN"/>
    <property type="match status" value="1"/>
</dbReference>
<accession>A0A381UME8</accession>
<feature type="region of interest" description="Disordered" evidence="1">
    <location>
        <begin position="31"/>
        <end position="66"/>
    </location>
</feature>
<dbReference type="EMBL" id="UINC01006649">
    <property type="protein sequence ID" value="SVA28818.1"/>
    <property type="molecule type" value="Genomic_DNA"/>
</dbReference>
<dbReference type="AlphaFoldDB" id="A0A381UME8"/>
<feature type="non-terminal residue" evidence="3">
    <location>
        <position position="1"/>
    </location>
</feature>
<sequence>VRHSAIAATVLLVVSACSGGTETTTPAITVASTTTSSPTALTPTTAQAPTTTTTLATTTNPPTTTPPTATVAATTGDWIANLLAGLQVSDTTTRADYNRDDWGSGWSDDDSDCINTRHEVLILESLLEAAMDSSGCKVIGGQWFAAFTGVYVHDPGSLDIDHFVPLANAHNSGGWVWSAANKRDYYNDLTDPQHLIAVTASANRSKGSRGPDQWKPPDSSYWCQYAYSWADIKARWGLTVTSSETSALRTMLEGCDGAPSTAITTTTAAPVTTTSTTTAPQVTTPPTTTGGNGGQSSGVDAGKGRPADRYACNIDSLGYCIFTGTPHQTGLDPGTEDIVDRDGNFLFAANEAVAVNAQGEALPARGTPAFDGDDLQRSSQDGLSEDEKAFQRVMAIMFPIRNALMYDIAAVSQAEWDLLVGELERREVKETTFTSGQTPKDNYYGRQDIFDLAKNPGGMDIHHDVMKFLEEAGLYLLCHVTTDGFGEMLKETHPEGHNPCKDAGISTKIPFTLPVSTTTTVAPPTTTSGVPDNPGNTKNCSDFSTYSDAKDWFDLYFPYYGDVASLDGDNDGEPCESLPGGP</sequence>
<evidence type="ECO:0000313" key="3">
    <source>
        <dbReference type="EMBL" id="SVA28818.1"/>
    </source>
</evidence>
<feature type="region of interest" description="Disordered" evidence="1">
    <location>
        <begin position="272"/>
        <end position="304"/>
    </location>
</feature>
<evidence type="ECO:0000256" key="1">
    <source>
        <dbReference type="SAM" id="MobiDB-lite"/>
    </source>
</evidence>
<dbReference type="SMART" id="SM00894">
    <property type="entry name" value="Excalibur"/>
    <property type="match status" value="1"/>
</dbReference>
<reference evidence="3" key="1">
    <citation type="submission" date="2018-05" db="EMBL/GenBank/DDBJ databases">
        <authorList>
            <person name="Lanie J.A."/>
            <person name="Ng W.-L."/>
            <person name="Kazmierczak K.M."/>
            <person name="Andrzejewski T.M."/>
            <person name="Davidsen T.M."/>
            <person name="Wayne K.J."/>
            <person name="Tettelin H."/>
            <person name="Glass J.I."/>
            <person name="Rusch D."/>
            <person name="Podicherti R."/>
            <person name="Tsui H.-C.T."/>
            <person name="Winkler M.E."/>
        </authorList>
    </citation>
    <scope>NUCLEOTIDE SEQUENCE</scope>
</reference>
<feature type="domain" description="Excalibur calcium-binding" evidence="2">
    <location>
        <begin position="536"/>
        <end position="576"/>
    </location>
</feature>